<evidence type="ECO:0000256" key="11">
    <source>
        <dbReference type="ARBA" id="ARBA00023237"/>
    </source>
</evidence>
<feature type="domain" description="Secretin/TonB short N-terminal" evidence="14">
    <location>
        <begin position="59"/>
        <end position="110"/>
    </location>
</feature>
<dbReference type="KEGG" id="coy:HF329_10715"/>
<dbReference type="InterPro" id="IPR008969">
    <property type="entry name" value="CarboxyPept-like_regulatory"/>
</dbReference>
<dbReference type="AlphaFoldDB" id="A0AAE6ZH89"/>
<keyword evidence="8 12" id="KW-0798">TonB box</keyword>
<evidence type="ECO:0000313" key="15">
    <source>
        <dbReference type="EMBL" id="QJB31764.1"/>
    </source>
</evidence>
<dbReference type="Gene3D" id="2.60.40.1120">
    <property type="entry name" value="Carboxypeptidase-like, regulatory domain"/>
    <property type="match status" value="1"/>
</dbReference>
<dbReference type="InterPro" id="IPR012910">
    <property type="entry name" value="Plug_dom"/>
</dbReference>
<evidence type="ECO:0000313" key="16">
    <source>
        <dbReference type="Proteomes" id="UP000502421"/>
    </source>
</evidence>
<dbReference type="SUPFAM" id="SSF49464">
    <property type="entry name" value="Carboxypeptidase regulatory domain-like"/>
    <property type="match status" value="1"/>
</dbReference>
<dbReference type="GO" id="GO:0044718">
    <property type="term" value="P:siderophore transmembrane transport"/>
    <property type="evidence" value="ECO:0007669"/>
    <property type="project" value="TreeGrafter"/>
</dbReference>
<dbReference type="SMART" id="SM00965">
    <property type="entry name" value="STN"/>
    <property type="match status" value="1"/>
</dbReference>
<dbReference type="GO" id="GO:0009279">
    <property type="term" value="C:cell outer membrane"/>
    <property type="evidence" value="ECO:0007669"/>
    <property type="project" value="UniProtKB-SubCell"/>
</dbReference>
<evidence type="ECO:0000256" key="7">
    <source>
        <dbReference type="ARBA" id="ARBA00023004"/>
    </source>
</evidence>
<reference evidence="16" key="1">
    <citation type="submission" date="2020-04" db="EMBL/GenBank/DDBJ databases">
        <authorList>
            <person name="Kittiwongwattana C."/>
        </authorList>
    </citation>
    <scope>NUCLEOTIDE SEQUENCE [LARGE SCALE GENOMIC DNA]</scope>
    <source>
        <strain evidence="16">1310</strain>
    </source>
</reference>
<keyword evidence="15" id="KW-0645">Protease</keyword>
<feature type="chain" id="PRO_5042043848" evidence="13">
    <location>
        <begin position="30"/>
        <end position="1000"/>
    </location>
</feature>
<comment type="similarity">
    <text evidence="12">Belongs to the TonB-dependent receptor family.</text>
</comment>
<dbReference type="Gene3D" id="3.55.50.30">
    <property type="match status" value="1"/>
</dbReference>
<keyword evidence="9 12" id="KW-0472">Membrane</keyword>
<dbReference type="PANTHER" id="PTHR30069:SF29">
    <property type="entry name" value="HEMOGLOBIN AND HEMOGLOBIN-HAPTOGLOBIN-BINDING PROTEIN 1-RELATED"/>
    <property type="match status" value="1"/>
</dbReference>
<dbReference type="EMBL" id="CP051205">
    <property type="protein sequence ID" value="QJB31764.1"/>
    <property type="molecule type" value="Genomic_DNA"/>
</dbReference>
<evidence type="ECO:0000256" key="13">
    <source>
        <dbReference type="SAM" id="SignalP"/>
    </source>
</evidence>
<evidence type="ECO:0000256" key="1">
    <source>
        <dbReference type="ARBA" id="ARBA00004571"/>
    </source>
</evidence>
<accession>A0AAE6ZH89</accession>
<evidence type="ECO:0000259" key="14">
    <source>
        <dbReference type="SMART" id="SM00965"/>
    </source>
</evidence>
<evidence type="ECO:0000256" key="6">
    <source>
        <dbReference type="ARBA" id="ARBA00022729"/>
    </source>
</evidence>
<keyword evidence="2" id="KW-0813">Transport</keyword>
<keyword evidence="10" id="KW-0675">Receptor</keyword>
<dbReference type="Gene3D" id="2.40.170.20">
    <property type="entry name" value="TonB-dependent receptor, beta-barrel domain"/>
    <property type="match status" value="1"/>
</dbReference>
<sequence>MDIFYLYNKHVRSTWCMLLLLVIACPAQAWQNAPAPISVTIPAGTLDEALQALSRASTLRFTYNPAAARQVKTKGAGFRRQTATHILTQLLQGTGLGFRQEGTQVVIFPQPAKTSEAPHPMPVPPSPPLTFTGTVTDERYKPLEFASVQVTETGQQLATDENGRFSIRIPAGVTRLQLGISYVGKQGIRETIDSAAFSRGKTFTLRELSLSLEGVQITATQKGSQSNSSILFDREAIEQSQAFSMADILNNLPGKEIKAPDLHRIQTLTLRTAAENASAQNNSLGTAIIIDDILQSNNANMQNKSIGMYGKSTISQAGRGSFDVPFSGLDLRDIPVNNIERIEVISGIAAAKYGDITNGAVIIDRQAGKTPYQFNLGISGYSTQYSLAKGFDLGGKRGAMNVSLNYLKSNEDPRNRIQQYARSSVGLMWTDYLARDVKNTLSVNLGFRNDDIKMDPEDNTAKMTYVKNYTLSVSNRTSINLHNKLLNNISLSMGYSTGKQESYTQFAMNGNPKGVGDKDTTGIYEGYYIPGIFTAVDHITGRPANFNANLSFSGAVTTGKLLHRLSAGGNLYVSANNGQGVIVDPLAPRYTNLSYQNQRPYSFNLLPAIVNTGYYVQDNLNIRIGARTLAVNAGLRLDLQNGWGTLQPRINSSYRLNERWELTFGYGIATKSPSMAYRYPAPTYFDIPLLQVYDPAPGKRVYLVYTEKILQDNSHLKPMKATQFEWGIKYNSPLISSSLFAYYKHNRDGFSTSQEYRLFTVPVYNHKIVDDRITYWPTDSTITRSGLGYSTVANSTNSKDMGVEWFVNTGRIKAIHTSFSLVSSFSFSRFSDSRQRIKLASDDMATLYHLWYGTYPPDQYKNWTLTSKLTTTTHIPRLGFFINIATDFVWQKRRVNLANSGELTGYTDLDGRYTPVAKPDINNPIHQAFGPYSTAEAESSEPFYFNIHLQVAKEIRQKIRFSVRAYNVFNILYNDYLEQNNSIRKLTTPVSLSGEISLKF</sequence>
<keyword evidence="5" id="KW-0812">Transmembrane</keyword>
<comment type="subcellular location">
    <subcellularLocation>
        <location evidence="1">Cell outer membrane</location>
        <topology evidence="1">Multi-pass membrane protein</topology>
    </subcellularLocation>
</comment>
<dbReference type="InterPro" id="IPR037066">
    <property type="entry name" value="Plug_dom_sf"/>
</dbReference>
<evidence type="ECO:0000256" key="3">
    <source>
        <dbReference type="ARBA" id="ARBA00022452"/>
    </source>
</evidence>
<proteinExistence type="inferred from homology"/>
<keyword evidence="11" id="KW-0998">Cell outer membrane</keyword>
<keyword evidence="15" id="KW-0378">Hydrolase</keyword>
<evidence type="ECO:0000256" key="9">
    <source>
        <dbReference type="ARBA" id="ARBA00023136"/>
    </source>
</evidence>
<name>A0AAE6ZH89_9BACT</name>
<evidence type="ECO:0000256" key="12">
    <source>
        <dbReference type="RuleBase" id="RU003357"/>
    </source>
</evidence>
<keyword evidence="4" id="KW-0406">Ion transport</keyword>
<dbReference type="InterPro" id="IPR036942">
    <property type="entry name" value="Beta-barrel_TonB_sf"/>
</dbReference>
<feature type="signal peptide" evidence="13">
    <location>
        <begin position="1"/>
        <end position="29"/>
    </location>
</feature>
<keyword evidence="4" id="KW-0410">Iron transport</keyword>
<evidence type="ECO:0000256" key="10">
    <source>
        <dbReference type="ARBA" id="ARBA00023170"/>
    </source>
</evidence>
<protein>
    <submittedName>
        <fullName evidence="15">Carboxypeptidase-like regulatory domain-containing protein</fullName>
    </submittedName>
</protein>
<gene>
    <name evidence="15" type="ORF">HF329_10715</name>
</gene>
<dbReference type="PANTHER" id="PTHR30069">
    <property type="entry name" value="TONB-DEPENDENT OUTER MEMBRANE RECEPTOR"/>
    <property type="match status" value="1"/>
</dbReference>
<keyword evidence="6 13" id="KW-0732">Signal</keyword>
<evidence type="ECO:0000256" key="2">
    <source>
        <dbReference type="ARBA" id="ARBA00022448"/>
    </source>
</evidence>
<organism evidence="15 16">
    <name type="scientific">Chitinophaga oryzae</name>
    <dbReference type="NCBI Taxonomy" id="2725414"/>
    <lineage>
        <taxon>Bacteria</taxon>
        <taxon>Pseudomonadati</taxon>
        <taxon>Bacteroidota</taxon>
        <taxon>Chitinophagia</taxon>
        <taxon>Chitinophagales</taxon>
        <taxon>Chitinophagaceae</taxon>
        <taxon>Chitinophaga</taxon>
    </lineage>
</organism>
<dbReference type="RefSeq" id="WP_168804021.1">
    <property type="nucleotide sequence ID" value="NZ_CP051205.1"/>
</dbReference>
<dbReference type="Pfam" id="PF07715">
    <property type="entry name" value="Plug"/>
    <property type="match status" value="1"/>
</dbReference>
<dbReference type="InterPro" id="IPR000531">
    <property type="entry name" value="Beta-barrel_TonB"/>
</dbReference>
<dbReference type="GO" id="GO:0004180">
    <property type="term" value="F:carboxypeptidase activity"/>
    <property type="evidence" value="ECO:0007669"/>
    <property type="project" value="UniProtKB-KW"/>
</dbReference>
<keyword evidence="3" id="KW-1134">Transmembrane beta strand</keyword>
<keyword evidence="7" id="KW-0408">Iron</keyword>
<evidence type="ECO:0000256" key="4">
    <source>
        <dbReference type="ARBA" id="ARBA00022496"/>
    </source>
</evidence>
<dbReference type="Pfam" id="PF00593">
    <property type="entry name" value="TonB_dep_Rec_b-barrel"/>
    <property type="match status" value="1"/>
</dbReference>
<dbReference type="GO" id="GO:0015344">
    <property type="term" value="F:siderophore uptake transmembrane transporter activity"/>
    <property type="evidence" value="ECO:0007669"/>
    <property type="project" value="TreeGrafter"/>
</dbReference>
<dbReference type="InterPro" id="IPR011662">
    <property type="entry name" value="Secretin/TonB_short_N"/>
</dbReference>
<dbReference type="SUPFAM" id="SSF56935">
    <property type="entry name" value="Porins"/>
    <property type="match status" value="1"/>
</dbReference>
<evidence type="ECO:0000256" key="8">
    <source>
        <dbReference type="ARBA" id="ARBA00023077"/>
    </source>
</evidence>
<dbReference type="Proteomes" id="UP000502421">
    <property type="component" value="Chromosome"/>
</dbReference>
<dbReference type="Pfam" id="PF13715">
    <property type="entry name" value="CarbopepD_reg_2"/>
    <property type="match status" value="1"/>
</dbReference>
<dbReference type="Gene3D" id="2.170.130.10">
    <property type="entry name" value="TonB-dependent receptor, plug domain"/>
    <property type="match status" value="1"/>
</dbReference>
<keyword evidence="15" id="KW-0121">Carboxypeptidase</keyword>
<dbReference type="InterPro" id="IPR039426">
    <property type="entry name" value="TonB-dep_rcpt-like"/>
</dbReference>
<evidence type="ECO:0000256" key="5">
    <source>
        <dbReference type="ARBA" id="ARBA00022692"/>
    </source>
</evidence>